<dbReference type="Gene3D" id="3.40.50.970">
    <property type="match status" value="2"/>
</dbReference>
<evidence type="ECO:0000256" key="9">
    <source>
        <dbReference type="ARBA" id="ARBA00022617"/>
    </source>
</evidence>
<evidence type="ECO:0000256" key="5">
    <source>
        <dbReference type="ARBA" id="ARBA00010429"/>
    </source>
</evidence>
<dbReference type="Gene3D" id="3.40.50.920">
    <property type="match status" value="1"/>
</dbReference>
<evidence type="ECO:0000256" key="11">
    <source>
        <dbReference type="ARBA" id="ARBA00022857"/>
    </source>
</evidence>
<comment type="pathway">
    <text evidence="4">Sulfur metabolism; hydrogen sulfide biosynthesis; hydrogen sulfide from sulfite (NADPH route): step 1/1.</text>
</comment>
<dbReference type="InterPro" id="IPR045854">
    <property type="entry name" value="NO2/SO3_Rdtase_4Fe4S_sf"/>
</dbReference>
<accession>A0A060TAI8</accession>
<dbReference type="InterPro" id="IPR045169">
    <property type="entry name" value="NO2/SO3_Rdtase_4Fe4S_prot"/>
</dbReference>
<keyword evidence="10" id="KW-0479">Metal-binding</keyword>
<evidence type="ECO:0000256" key="8">
    <source>
        <dbReference type="ARBA" id="ARBA00022490"/>
    </source>
</evidence>
<dbReference type="NCBIfam" id="NF010029">
    <property type="entry name" value="PRK13504.1"/>
    <property type="match status" value="1"/>
</dbReference>
<reference evidence="20" key="1">
    <citation type="submission" date="2014-02" db="EMBL/GenBank/DDBJ databases">
        <authorList>
            <person name="Genoscope - CEA"/>
        </authorList>
    </citation>
    <scope>NUCLEOTIDE SEQUENCE</scope>
    <source>
        <strain evidence="20">LS3</strain>
    </source>
</reference>
<comment type="cofactor">
    <cofactor evidence="1">
        <name>siroheme</name>
        <dbReference type="ChEBI" id="CHEBI:60052"/>
    </cofactor>
</comment>
<dbReference type="EMBL" id="HG937694">
    <property type="protein sequence ID" value="CDP38115.1"/>
    <property type="molecule type" value="Genomic_DNA"/>
</dbReference>
<sequence>MATTFSSVASVASLIPGTTFVLQSSLSQKTEFKDSVSDFQQLPFGNEGLDVCECGVQVLTQIAIRASNDPFDKISQHVSNKPSELVTVAIPSVTVLFKALPYLSQLGSSPVVLHVDATTNSSDFSLIASLRHSGFVFLQSLGPQDSRDLALASYLIASKLSKPVVHIITSEQKPTTQLSSETVQKALHAFQPSSSEDSNVAMAVESAVEKALNHVEKLTNVKYAPFEYVGPSDATSAVVLFASSVDPFVQVISKAAAGNGLGLLLVRVYRPWSTEHLVKALPKTVTRVALAEQLAHQTTTWSPLAQDIIVGSTTTGTKLPKLVSYQLGAVDYDSVQTVVAAIVANLQADSPVQNVFVGSKEASAKEDVATSEAIAQARALEEAYTRVLNHLFGNRINIINELDSKDAGSSTNPEYGFGSYLAKKDRLNDLIAKAQNALTSNDFSASTKESLQDLLSQWLLAVRNPESVKDAVVLENACIDIVKQLESDDNAKSATAKSLLQYKSDLPLQSSWIIGSDAWAYDVGNSGVHHVLSSGENINMLIIDSEPYSEVAAKAPGASRKKDIGLYAMGFGNVYVASVAVYSSYTQLLQAFLEAEKFNGPSVVLAYLPYHTEKDDALTVLQETKRAVETGYWPLYRYDPSLDSDNAFKLDSYQIRKALKEFLDRENKLTLLSKKSPTFSRSLEASYGSDVRALQKKKAKEAYAKLMEGLSGPPLAVLFASDGGAAESVAKRLQRRAKGRGLKAVVMAFDDYPFDELSSEENVVFVTSTAGQGEFPQNGRGLWESLKGSSELDLSAVNYAVFGMGDSLYWPRKEDKHYYNKPGQDLDAKLKALGAKELVPLGLGDEQDADGYATAYNEWEPQLWTALGVDNVEGADEPAPITNEDIKIQSNYLRGTIAEGLRDTSTGAISANDQQLTKFHGIYMQDDRDVRDERKAAGLEPAYAFMVRVRLPGCVATPEQWLKIDELSDSRGNGTFKITTRGTFQLHGVVKENLKPAIRGINSTLMDTVAACGDVDRNVVTAALPGNAKIHSEVVDVAKNISEHLLPETTAYYEIWLEGKDDGDGKGYTEAFDNRKEGPKKKTKTMVASSTLVDHEPLYGPTYLPRKFKINIAVPPYNDVDVYAHDIGLIAIVDQESNELLGFNVLAGGGMGTTHNNRKTYPRTGSLLGYVTKDKIVEVCEKIMLVQRDNGDRSNRKHARLKYTIDDMTVDVFRTEVEKLLGYKFEEGRPYHFESNTDTFGWVTDENGLHHFTTFVENGRVEDTAELQFRTGLREVAHLLKKFNGEFRLTGNQHILICNVPDEHLDAVKAVLAKYKLDNVAFSGLRLSSAACVAFPTCGLAMAESERYLPELVTKLEDALEEYGLRHDSIVMRMTGCPNGCARPWVAEVALVGKAYGAYNLMLGGGFHGQRLNKLYKSSIKEDEILAILKPLFKRWALERNEGEHFGDFLIRAGVIHETTEGKAFWDHVPEDA</sequence>
<dbReference type="InterPro" id="IPR036136">
    <property type="entry name" value="Nit/Sulf_reduc_fer-like_dom_sf"/>
</dbReference>
<dbReference type="GO" id="GO:0050311">
    <property type="term" value="F:sulfite reductase (ferredoxin) activity"/>
    <property type="evidence" value="ECO:0007669"/>
    <property type="project" value="TreeGrafter"/>
</dbReference>
<dbReference type="GO" id="GO:0051539">
    <property type="term" value="F:4 iron, 4 sulfur cluster binding"/>
    <property type="evidence" value="ECO:0007669"/>
    <property type="project" value="UniProtKB-KW"/>
</dbReference>
<evidence type="ECO:0000256" key="16">
    <source>
        <dbReference type="ARBA" id="ARBA00057613"/>
    </source>
</evidence>
<dbReference type="GO" id="GO:0020037">
    <property type="term" value="F:heme binding"/>
    <property type="evidence" value="ECO:0007669"/>
    <property type="project" value="InterPro"/>
</dbReference>
<dbReference type="PROSITE" id="PS00365">
    <property type="entry name" value="NIR_SIR"/>
    <property type="match status" value="1"/>
</dbReference>
<dbReference type="Pfam" id="PF01077">
    <property type="entry name" value="NIR_SIR"/>
    <property type="match status" value="1"/>
</dbReference>
<evidence type="ECO:0000313" key="20">
    <source>
        <dbReference type="EMBL" id="CDP38115.1"/>
    </source>
</evidence>
<dbReference type="Gene3D" id="3.90.480.10">
    <property type="entry name" value="Sulfite Reductase Hemoprotein,Domain 2"/>
    <property type="match status" value="1"/>
</dbReference>
<dbReference type="InterPro" id="IPR029039">
    <property type="entry name" value="Flavoprotein-like_sf"/>
</dbReference>
<dbReference type="FunFam" id="3.30.413.10:FF:000003">
    <property type="entry name" value="Sulfite reductase [NADPH] hemoprotein beta-component"/>
    <property type="match status" value="1"/>
</dbReference>
<dbReference type="GO" id="GO:0005737">
    <property type="term" value="C:cytoplasm"/>
    <property type="evidence" value="ECO:0007669"/>
    <property type="project" value="UniProtKB-SubCell"/>
</dbReference>
<comment type="similarity">
    <text evidence="5">Belongs to the nitrite and sulfite reductase 4Fe-4S domain family.</text>
</comment>
<dbReference type="SUPFAM" id="SSF52518">
    <property type="entry name" value="Thiamin diphosphate-binding fold (THDP-binding)"/>
    <property type="match status" value="1"/>
</dbReference>
<dbReference type="PANTHER" id="PTHR11493:SF47">
    <property type="entry name" value="SULFITE REDUCTASE [NADPH] SUBUNIT BETA"/>
    <property type="match status" value="1"/>
</dbReference>
<dbReference type="GO" id="GO:0004783">
    <property type="term" value="F:sulfite reductase (NADPH) activity"/>
    <property type="evidence" value="ECO:0007669"/>
    <property type="project" value="UniProtKB-EC"/>
</dbReference>
<dbReference type="PhylomeDB" id="A0A060TAI8"/>
<dbReference type="FunFam" id="3.40.50.970:FF:000051">
    <property type="entry name" value="Sulfite reductase beta subunit"/>
    <property type="match status" value="1"/>
</dbReference>
<gene>
    <name evidence="20" type="ORF">GNLVRS02_ARAD1D27368g</name>
</gene>
<name>A0A060TAI8_BLAAD</name>
<comment type="catalytic activity">
    <reaction evidence="15">
        <text>hydrogen sulfide + 3 NADP(+) + 3 H2O = sulfite + 3 NADPH + 4 H(+)</text>
        <dbReference type="Rhea" id="RHEA:13801"/>
        <dbReference type="ChEBI" id="CHEBI:15377"/>
        <dbReference type="ChEBI" id="CHEBI:15378"/>
        <dbReference type="ChEBI" id="CHEBI:17359"/>
        <dbReference type="ChEBI" id="CHEBI:29919"/>
        <dbReference type="ChEBI" id="CHEBI:57783"/>
        <dbReference type="ChEBI" id="CHEBI:58349"/>
        <dbReference type="EC" id="1.8.1.2"/>
    </reaction>
</comment>
<evidence type="ECO:0000256" key="14">
    <source>
        <dbReference type="ARBA" id="ARBA00023014"/>
    </source>
</evidence>
<organism evidence="20">
    <name type="scientific">Blastobotrys adeninivorans</name>
    <name type="common">Yeast</name>
    <name type="synonym">Arxula adeninivorans</name>
    <dbReference type="NCBI Taxonomy" id="409370"/>
    <lineage>
        <taxon>Eukaryota</taxon>
        <taxon>Fungi</taxon>
        <taxon>Dikarya</taxon>
        <taxon>Ascomycota</taxon>
        <taxon>Saccharomycotina</taxon>
        <taxon>Dipodascomycetes</taxon>
        <taxon>Dipodascales</taxon>
        <taxon>Trichomonascaceae</taxon>
        <taxon>Blastobotrys</taxon>
    </lineage>
</organism>
<dbReference type="GO" id="GO:0010181">
    <property type="term" value="F:FMN binding"/>
    <property type="evidence" value="ECO:0007669"/>
    <property type="project" value="InterPro"/>
</dbReference>
<keyword evidence="11" id="KW-0521">NADP</keyword>
<evidence type="ECO:0000256" key="6">
    <source>
        <dbReference type="ARBA" id="ARBA00012604"/>
    </source>
</evidence>
<comment type="cofactor">
    <cofactor evidence="2">
        <name>[4Fe-4S] cluster</name>
        <dbReference type="ChEBI" id="CHEBI:49883"/>
    </cofactor>
</comment>
<dbReference type="InterPro" id="IPR006066">
    <property type="entry name" value="NO2/SO3_Rdtase_FeS/sirohaem_BS"/>
</dbReference>
<evidence type="ECO:0000256" key="13">
    <source>
        <dbReference type="ARBA" id="ARBA00023004"/>
    </source>
</evidence>
<dbReference type="InterPro" id="IPR009014">
    <property type="entry name" value="Transketo_C/PFOR_II"/>
</dbReference>
<evidence type="ECO:0000256" key="4">
    <source>
        <dbReference type="ARBA" id="ARBA00004774"/>
    </source>
</evidence>
<evidence type="ECO:0000256" key="1">
    <source>
        <dbReference type="ARBA" id="ARBA00001929"/>
    </source>
</evidence>
<proteinExistence type="inferred from homology"/>
<dbReference type="GO" id="GO:0000103">
    <property type="term" value="P:sulfate assimilation"/>
    <property type="evidence" value="ECO:0007669"/>
    <property type="project" value="TreeGrafter"/>
</dbReference>
<evidence type="ECO:0000256" key="2">
    <source>
        <dbReference type="ARBA" id="ARBA00001966"/>
    </source>
</evidence>
<dbReference type="FunFam" id="3.40.50.360:FF:000016">
    <property type="entry name" value="Sulfite reductase subunit beta"/>
    <property type="match status" value="1"/>
</dbReference>
<dbReference type="InterPro" id="IPR005117">
    <property type="entry name" value="NiRdtase/SiRdtase_haem-b_fer"/>
</dbReference>
<dbReference type="PRINTS" id="PR00397">
    <property type="entry name" value="SIROHAEM"/>
</dbReference>
<evidence type="ECO:0000256" key="18">
    <source>
        <dbReference type="ARBA" id="ARBA00067595"/>
    </source>
</evidence>
<keyword evidence="9" id="KW-0349">Heme</keyword>
<dbReference type="SUPFAM" id="SSF56014">
    <property type="entry name" value="Nitrite and sulphite reductase 4Fe-4S domain-like"/>
    <property type="match status" value="2"/>
</dbReference>
<keyword evidence="14" id="KW-0411">Iron-sulfur</keyword>
<evidence type="ECO:0000256" key="17">
    <source>
        <dbReference type="ARBA" id="ARBA00063391"/>
    </source>
</evidence>
<comment type="subunit">
    <text evidence="17">Alpha(2)-beta(2). The alpha component is a flavoprotein, the beta component is a hemoprotein.</text>
</comment>
<protein>
    <recommendedName>
        <fullName evidence="18">Sulfite reductase [NADPH] subunit beta</fullName>
        <ecNumber evidence="6">1.8.1.2</ecNumber>
    </recommendedName>
</protein>
<dbReference type="FunFam" id="3.40.50.920:FF:000007">
    <property type="entry name" value="Pyruvate:ferredoxin (Flavodoxin) oxidoreductase"/>
    <property type="match status" value="1"/>
</dbReference>
<evidence type="ECO:0000256" key="15">
    <source>
        <dbReference type="ARBA" id="ARBA00052219"/>
    </source>
</evidence>
<evidence type="ECO:0000256" key="7">
    <source>
        <dbReference type="ARBA" id="ARBA00022485"/>
    </source>
</evidence>
<dbReference type="FunFam" id="3.30.413.10:FF:000004">
    <property type="entry name" value="Sulfite reductase [NADPH] hemoprotein beta-component"/>
    <property type="match status" value="1"/>
</dbReference>
<evidence type="ECO:0000259" key="19">
    <source>
        <dbReference type="PROSITE" id="PS50902"/>
    </source>
</evidence>
<comment type="function">
    <text evidence="16">Catalyzes the reduction of sulfite to sulfide, one of several activities required for the biosynthesis of L-cysteine from sulfate.</text>
</comment>
<keyword evidence="8" id="KW-0963">Cytoplasm</keyword>
<dbReference type="Gene3D" id="3.30.413.10">
    <property type="entry name" value="Sulfite Reductase Hemoprotein, domain 1"/>
    <property type="match status" value="2"/>
</dbReference>
<feature type="domain" description="Flavodoxin-like" evidence="19">
    <location>
        <begin position="715"/>
        <end position="864"/>
    </location>
</feature>
<dbReference type="PROSITE" id="PS50902">
    <property type="entry name" value="FLAVODOXIN_LIKE"/>
    <property type="match status" value="1"/>
</dbReference>
<reference evidence="20" key="2">
    <citation type="submission" date="2014-06" db="EMBL/GenBank/DDBJ databases">
        <title>The complete genome of Blastobotrys (Arxula) adeninivorans LS3 - a yeast of biotechnological interest.</title>
        <authorList>
            <person name="Kunze G."/>
            <person name="Gaillardin C."/>
            <person name="Czernicka M."/>
            <person name="Durrens P."/>
            <person name="Martin T."/>
            <person name="Boer E."/>
            <person name="Gabaldon T."/>
            <person name="Cruz J."/>
            <person name="Talla E."/>
            <person name="Marck C."/>
            <person name="Goffeau A."/>
            <person name="Barbe V."/>
            <person name="Baret P."/>
            <person name="Baronian K."/>
            <person name="Beier S."/>
            <person name="Bleykasten C."/>
            <person name="Bode R."/>
            <person name="Casaregola S."/>
            <person name="Despons L."/>
            <person name="Fairhead C."/>
            <person name="Giersberg M."/>
            <person name="Gierski P."/>
            <person name="Hahnel U."/>
            <person name="Hartmann A."/>
            <person name="Jankowska D."/>
            <person name="Jubin C."/>
            <person name="Jung P."/>
            <person name="Lafontaine I."/>
            <person name="Leh-Louis V."/>
            <person name="Lemaire M."/>
            <person name="Marcet-Houben M."/>
            <person name="Mascher M."/>
            <person name="Morel G."/>
            <person name="Richard G.-F."/>
            <person name="Riechen J."/>
            <person name="Sacerdot C."/>
            <person name="Sarkar A."/>
            <person name="Savel G."/>
            <person name="Schacherer J."/>
            <person name="Sherman D."/>
            <person name="Straub M.-L."/>
            <person name="Stein N."/>
            <person name="Thierry A."/>
            <person name="Trautwein-Schult A."/>
            <person name="Westhof E."/>
            <person name="Worch S."/>
            <person name="Dujon B."/>
            <person name="Souciet J.-L."/>
            <person name="Wincker P."/>
            <person name="Scholz U."/>
            <person name="Neuveglise N."/>
        </authorList>
    </citation>
    <scope>NUCLEOTIDE SEQUENCE</scope>
    <source>
        <strain evidence="20">LS3</strain>
    </source>
</reference>
<dbReference type="GO" id="GO:0009337">
    <property type="term" value="C:sulfite reductase complex (NADPH)"/>
    <property type="evidence" value="ECO:0007669"/>
    <property type="project" value="UniProtKB-ARBA"/>
</dbReference>
<dbReference type="EC" id="1.8.1.2" evidence="6"/>
<evidence type="ECO:0000256" key="3">
    <source>
        <dbReference type="ARBA" id="ARBA00004496"/>
    </source>
</evidence>
<dbReference type="InterPro" id="IPR008254">
    <property type="entry name" value="Flavodoxin/NO_synth"/>
</dbReference>
<dbReference type="GO" id="GO:0046872">
    <property type="term" value="F:metal ion binding"/>
    <property type="evidence" value="ECO:0007669"/>
    <property type="project" value="UniProtKB-KW"/>
</dbReference>
<keyword evidence="7" id="KW-0004">4Fe-4S</keyword>
<keyword evidence="13" id="KW-0408">Iron</keyword>
<evidence type="ECO:0000256" key="12">
    <source>
        <dbReference type="ARBA" id="ARBA00023002"/>
    </source>
</evidence>
<dbReference type="Pfam" id="PF00258">
    <property type="entry name" value="Flavodoxin_1"/>
    <property type="match status" value="1"/>
</dbReference>
<dbReference type="SUPFAM" id="SSF52218">
    <property type="entry name" value="Flavoproteins"/>
    <property type="match status" value="1"/>
</dbReference>
<dbReference type="PRINTS" id="PR00369">
    <property type="entry name" value="FLAVODOXIN"/>
</dbReference>
<dbReference type="Gene3D" id="3.40.50.360">
    <property type="match status" value="1"/>
</dbReference>
<dbReference type="SUPFAM" id="SSF55124">
    <property type="entry name" value="Nitrite/Sulfite reductase N-terminal domain-like"/>
    <property type="match status" value="2"/>
</dbReference>
<keyword evidence="12" id="KW-0560">Oxidoreductase</keyword>
<dbReference type="PANTHER" id="PTHR11493">
    <property type="entry name" value="SULFITE REDUCTASE [NADPH] SUBUNIT BETA-RELATED"/>
    <property type="match status" value="1"/>
</dbReference>
<dbReference type="InterPro" id="IPR006067">
    <property type="entry name" value="NO2/SO3_Rdtase_4Fe4S_dom"/>
</dbReference>
<dbReference type="Pfam" id="PF03460">
    <property type="entry name" value="NIR_SIR_ferr"/>
    <property type="match status" value="2"/>
</dbReference>
<dbReference type="InterPro" id="IPR029061">
    <property type="entry name" value="THDP-binding"/>
</dbReference>
<dbReference type="InterPro" id="IPR001094">
    <property type="entry name" value="Flavdoxin-like"/>
</dbReference>
<evidence type="ECO:0000256" key="10">
    <source>
        <dbReference type="ARBA" id="ARBA00022723"/>
    </source>
</evidence>
<dbReference type="SUPFAM" id="SSF52922">
    <property type="entry name" value="TK C-terminal domain-like"/>
    <property type="match status" value="1"/>
</dbReference>
<comment type="subcellular location">
    <subcellularLocation>
        <location evidence="3">Cytoplasm</location>
    </subcellularLocation>
</comment>